<sequence length="318" mass="34187">MRLQGPLLAAALGGVVAYLATQTFPKPRNFVKVTDNLYSLTEVWHLLPFLPGMPVTVNLVRHSGNWTLIDAGVPTSGALQPLAERLVAAVQATIPAGDVLAAIVLTHGHFDHVGAVPLLMAAYPDTPVVMHPAEEPFLVGDRRYAAKDSLYARCLRWTGLESEEGPVPAPRARLLDLSVPDLREYGLSDLRWVATPGHTPGHFSLLHTPSRILLAADAISLIKPSLSLSSSSDANDPRVVTTYQPVASLPGITLRGRPNFICPENCDDKQIRKSFCLLAAEGLDYDVLLAAHDSAAARGGGWAKADVQAYARTMPECQ</sequence>
<dbReference type="Pfam" id="PF00753">
    <property type="entry name" value="Lactamase_B"/>
    <property type="match status" value="1"/>
</dbReference>
<dbReference type="PANTHER" id="PTHR42951:SF17">
    <property type="entry name" value="METALLO-BETA-LACTAMASE DOMAIN-CONTAINING PROTEIN"/>
    <property type="match status" value="1"/>
</dbReference>
<dbReference type="EMBL" id="GL433854">
    <property type="protein sequence ID" value="EFN52795.1"/>
    <property type="molecule type" value="Genomic_DNA"/>
</dbReference>
<dbReference type="GeneID" id="17352222"/>
<organism evidence="3">
    <name type="scientific">Chlorella variabilis</name>
    <name type="common">Green alga</name>
    <dbReference type="NCBI Taxonomy" id="554065"/>
    <lineage>
        <taxon>Eukaryota</taxon>
        <taxon>Viridiplantae</taxon>
        <taxon>Chlorophyta</taxon>
        <taxon>core chlorophytes</taxon>
        <taxon>Trebouxiophyceae</taxon>
        <taxon>Chlorellales</taxon>
        <taxon>Chlorellaceae</taxon>
        <taxon>Chlorella clade</taxon>
        <taxon>Chlorella</taxon>
    </lineage>
</organism>
<dbReference type="OrthoDB" id="513930at2759"/>
<proteinExistence type="predicted"/>
<dbReference type="Proteomes" id="UP000008141">
    <property type="component" value="Unassembled WGS sequence"/>
</dbReference>
<dbReference type="InterPro" id="IPR036866">
    <property type="entry name" value="RibonucZ/Hydroxyglut_hydro"/>
</dbReference>
<dbReference type="InParanoid" id="E1ZN23"/>
<accession>E1ZN23</accession>
<reference evidence="2 3" key="1">
    <citation type="journal article" date="2010" name="Plant Cell">
        <title>The Chlorella variabilis NC64A genome reveals adaptation to photosymbiosis, coevolution with viruses, and cryptic sex.</title>
        <authorList>
            <person name="Blanc G."/>
            <person name="Duncan G."/>
            <person name="Agarkova I."/>
            <person name="Borodovsky M."/>
            <person name="Gurnon J."/>
            <person name="Kuo A."/>
            <person name="Lindquist E."/>
            <person name="Lucas S."/>
            <person name="Pangilinan J."/>
            <person name="Polle J."/>
            <person name="Salamov A."/>
            <person name="Terry A."/>
            <person name="Yamada T."/>
            <person name="Dunigan D.D."/>
            <person name="Grigoriev I.V."/>
            <person name="Claverie J.M."/>
            <person name="Van Etten J.L."/>
        </authorList>
    </citation>
    <scope>NUCLEOTIDE SEQUENCE [LARGE SCALE GENOMIC DNA]</scope>
    <source>
        <strain evidence="2 3">NC64A</strain>
    </source>
</reference>
<dbReference type="RefSeq" id="XP_005844897.1">
    <property type="nucleotide sequence ID" value="XM_005844835.1"/>
</dbReference>
<evidence type="ECO:0000313" key="3">
    <source>
        <dbReference type="Proteomes" id="UP000008141"/>
    </source>
</evidence>
<feature type="domain" description="Metallo-beta-lactamase" evidence="1">
    <location>
        <begin position="54"/>
        <end position="252"/>
    </location>
</feature>
<dbReference type="SUPFAM" id="SSF56281">
    <property type="entry name" value="Metallo-hydrolase/oxidoreductase"/>
    <property type="match status" value="1"/>
</dbReference>
<dbReference type="InterPro" id="IPR050855">
    <property type="entry name" value="NDM-1-like"/>
</dbReference>
<name>E1ZN23_CHLVA</name>
<dbReference type="SMART" id="SM00849">
    <property type="entry name" value="Lactamase_B"/>
    <property type="match status" value="1"/>
</dbReference>
<dbReference type="STRING" id="554065.E1ZN23"/>
<evidence type="ECO:0000259" key="1">
    <source>
        <dbReference type="SMART" id="SM00849"/>
    </source>
</evidence>
<dbReference type="PANTHER" id="PTHR42951">
    <property type="entry name" value="METALLO-BETA-LACTAMASE DOMAIN-CONTAINING"/>
    <property type="match status" value="1"/>
</dbReference>
<keyword evidence="3" id="KW-1185">Reference proteome</keyword>
<dbReference type="Gene3D" id="3.60.15.10">
    <property type="entry name" value="Ribonuclease Z/Hydroxyacylglutathione hydrolase-like"/>
    <property type="match status" value="1"/>
</dbReference>
<dbReference type="AlphaFoldDB" id="E1ZN23"/>
<gene>
    <name evidence="2" type="ORF">CHLNCDRAFT_138441</name>
</gene>
<dbReference type="eggNOG" id="ENOG502SBBP">
    <property type="taxonomic scope" value="Eukaryota"/>
</dbReference>
<evidence type="ECO:0000313" key="2">
    <source>
        <dbReference type="EMBL" id="EFN52795.1"/>
    </source>
</evidence>
<dbReference type="InterPro" id="IPR001279">
    <property type="entry name" value="Metallo-B-lactamas"/>
</dbReference>
<protein>
    <recommendedName>
        <fullName evidence="1">Metallo-beta-lactamase domain-containing protein</fullName>
    </recommendedName>
</protein>
<dbReference type="KEGG" id="cvr:CHLNCDRAFT_138441"/>